<evidence type="ECO:0000259" key="14">
    <source>
        <dbReference type="PROSITE" id="PS50975"/>
    </source>
</evidence>
<keyword evidence="7 15" id="KW-0436">Ligase</keyword>
<dbReference type="InterPro" id="IPR013651">
    <property type="entry name" value="ATP-grasp_RimK-type"/>
</dbReference>
<dbReference type="EC" id="6.3.2.30" evidence="4"/>
<comment type="catalytic activity">
    <reaction evidence="11">
        <text>[L-4-(L-arginin-2-N-yl)aspartate](n)-L-aspartate + L-arginine + ATP = [L-4-(L-arginin-2-N-yl)aspartate](n+1) + ADP + phosphate + H(+)</text>
        <dbReference type="Rhea" id="RHEA:23888"/>
        <dbReference type="Rhea" id="RHEA-COMP:13732"/>
        <dbReference type="Rhea" id="RHEA-COMP:13733"/>
        <dbReference type="ChEBI" id="CHEBI:15378"/>
        <dbReference type="ChEBI" id="CHEBI:30616"/>
        <dbReference type="ChEBI" id="CHEBI:32682"/>
        <dbReference type="ChEBI" id="CHEBI:43474"/>
        <dbReference type="ChEBI" id="CHEBI:137986"/>
        <dbReference type="ChEBI" id="CHEBI:137990"/>
        <dbReference type="ChEBI" id="CHEBI:456216"/>
        <dbReference type="EC" id="6.3.2.30"/>
    </reaction>
</comment>
<dbReference type="InterPro" id="IPR013221">
    <property type="entry name" value="Mur_ligase_cen"/>
</dbReference>
<dbReference type="InterPro" id="IPR036615">
    <property type="entry name" value="Mur_ligase_C_dom_sf"/>
</dbReference>
<evidence type="ECO:0000256" key="1">
    <source>
        <dbReference type="ARBA" id="ARBA00003184"/>
    </source>
</evidence>
<dbReference type="InterPro" id="IPR004101">
    <property type="entry name" value="Mur_ligase_C"/>
</dbReference>
<evidence type="ECO:0000256" key="5">
    <source>
        <dbReference type="ARBA" id="ARBA00013005"/>
    </source>
</evidence>
<dbReference type="Gene3D" id="3.30.470.20">
    <property type="entry name" value="ATP-grasp fold, B domain"/>
    <property type="match status" value="2"/>
</dbReference>
<dbReference type="SUPFAM" id="SSF53244">
    <property type="entry name" value="MurD-like peptide ligases, peptide-binding domain"/>
    <property type="match status" value="1"/>
</dbReference>
<reference evidence="16" key="1">
    <citation type="journal article" date="2019" name="bioRxiv">
        <title>Genome diversification in globally distributed novel marine Proteobacteria is linked to environmental adaptation.</title>
        <authorList>
            <person name="Zhou Z."/>
            <person name="Tran P.Q."/>
            <person name="Kieft K."/>
            <person name="Anantharaman K."/>
        </authorList>
    </citation>
    <scope>NUCLEOTIDE SEQUENCE [LARGE SCALE GENOMIC DNA]</scope>
</reference>
<dbReference type="NCBIfam" id="NF010623">
    <property type="entry name" value="PRK14016.1"/>
    <property type="match status" value="1"/>
</dbReference>
<dbReference type="Pfam" id="PF18921">
    <property type="entry name" value="Cyanophycin_syn"/>
    <property type="match status" value="1"/>
</dbReference>
<dbReference type="GO" id="GO:0005524">
    <property type="term" value="F:ATP binding"/>
    <property type="evidence" value="ECO:0007669"/>
    <property type="project" value="UniProtKB-UniRule"/>
</dbReference>
<feature type="domain" description="ATP-grasp" evidence="14">
    <location>
        <begin position="219"/>
        <end position="474"/>
    </location>
</feature>
<keyword evidence="9 13" id="KW-0067">ATP-binding</keyword>
<comment type="subunit">
    <text evidence="3">Homodimer.</text>
</comment>
<dbReference type="InterPro" id="IPR044019">
    <property type="entry name" value="Cyanophycin_syn_N"/>
</dbReference>
<evidence type="ECO:0000256" key="10">
    <source>
        <dbReference type="ARBA" id="ARBA00031353"/>
    </source>
</evidence>
<protein>
    <recommendedName>
        <fullName evidence="6">Cyanophycin synthetase</fullName>
        <ecNumber evidence="5">6.3.2.29</ecNumber>
        <ecNumber evidence="4">6.3.2.30</ecNumber>
    </recommendedName>
    <alternativeName>
        <fullName evidence="10">Cyanophycin synthase</fullName>
    </alternativeName>
</protein>
<dbReference type="GO" id="GO:0071160">
    <property type="term" value="F:cyanophycin synthetase activity (L-aspartate-adding)"/>
    <property type="evidence" value="ECO:0007669"/>
    <property type="project" value="UniProtKB-EC"/>
</dbReference>
<proteinExistence type="inferred from homology"/>
<dbReference type="PANTHER" id="PTHR23135:SF18">
    <property type="entry name" value="CYANOPHYCIN SYNTHETASE"/>
    <property type="match status" value="1"/>
</dbReference>
<dbReference type="InterPro" id="IPR011810">
    <property type="entry name" value="Cya_phycin_syn"/>
</dbReference>
<dbReference type="AlphaFoldDB" id="A0A7C8DID3"/>
<evidence type="ECO:0000256" key="4">
    <source>
        <dbReference type="ARBA" id="ARBA00012968"/>
    </source>
</evidence>
<dbReference type="InterPro" id="IPR036565">
    <property type="entry name" value="Mur-like_cat_sf"/>
</dbReference>
<evidence type="ECO:0000256" key="7">
    <source>
        <dbReference type="ARBA" id="ARBA00022598"/>
    </source>
</evidence>
<dbReference type="PROSITE" id="PS01011">
    <property type="entry name" value="FOLYLPOLYGLU_SYNT_1"/>
    <property type="match status" value="1"/>
</dbReference>
<evidence type="ECO:0000256" key="6">
    <source>
        <dbReference type="ARBA" id="ARBA00022036"/>
    </source>
</evidence>
<dbReference type="SUPFAM" id="SSF53623">
    <property type="entry name" value="MurD-like peptide ligases, catalytic domain"/>
    <property type="match status" value="1"/>
</dbReference>
<dbReference type="NCBIfam" id="TIGR02068">
    <property type="entry name" value="cya_phycin_syn"/>
    <property type="match status" value="1"/>
</dbReference>
<gene>
    <name evidence="15" type="primary">cphA</name>
    <name evidence="15" type="ORF">EYQ16_02970</name>
</gene>
<dbReference type="GO" id="GO:0071161">
    <property type="term" value="F:cyanophycin synthetase activity (L-arginine-adding)"/>
    <property type="evidence" value="ECO:0007669"/>
    <property type="project" value="UniProtKB-EC"/>
</dbReference>
<evidence type="ECO:0000256" key="3">
    <source>
        <dbReference type="ARBA" id="ARBA00011738"/>
    </source>
</evidence>
<dbReference type="EC" id="6.3.2.29" evidence="5"/>
<evidence type="ECO:0000256" key="8">
    <source>
        <dbReference type="ARBA" id="ARBA00022741"/>
    </source>
</evidence>
<evidence type="ECO:0000256" key="2">
    <source>
        <dbReference type="ARBA" id="ARBA00009060"/>
    </source>
</evidence>
<evidence type="ECO:0000256" key="12">
    <source>
        <dbReference type="ARBA" id="ARBA00048425"/>
    </source>
</evidence>
<dbReference type="GO" id="GO:0004326">
    <property type="term" value="F:tetrahydrofolylpolyglutamate synthase activity"/>
    <property type="evidence" value="ECO:0007669"/>
    <property type="project" value="InterPro"/>
</dbReference>
<evidence type="ECO:0000256" key="13">
    <source>
        <dbReference type="PROSITE-ProRule" id="PRU00409"/>
    </source>
</evidence>
<dbReference type="GO" id="GO:0046872">
    <property type="term" value="F:metal ion binding"/>
    <property type="evidence" value="ECO:0007669"/>
    <property type="project" value="InterPro"/>
</dbReference>
<accession>A0A7C8DID3</accession>
<dbReference type="SUPFAM" id="SSF56059">
    <property type="entry name" value="Glutathione synthetase ATP-binding domain-like"/>
    <property type="match status" value="1"/>
</dbReference>
<dbReference type="Gene3D" id="3.40.1190.10">
    <property type="entry name" value="Mur-like, catalytic domain"/>
    <property type="match status" value="1"/>
</dbReference>
<name>A0A7C8DID3_9ARCH</name>
<comment type="catalytic activity">
    <reaction evidence="12">
        <text>[L-4-(L-arginin-2-N-yl)aspartate](n) + L-aspartate + ATP = [L-4-(L-arginin-2-N-yl)aspartate](n)-L-aspartate + ADP + phosphate + H(+)</text>
        <dbReference type="Rhea" id="RHEA:13277"/>
        <dbReference type="Rhea" id="RHEA-COMP:13728"/>
        <dbReference type="Rhea" id="RHEA-COMP:13733"/>
        <dbReference type="ChEBI" id="CHEBI:15378"/>
        <dbReference type="ChEBI" id="CHEBI:29991"/>
        <dbReference type="ChEBI" id="CHEBI:30616"/>
        <dbReference type="ChEBI" id="CHEBI:43474"/>
        <dbReference type="ChEBI" id="CHEBI:137986"/>
        <dbReference type="ChEBI" id="CHEBI:137990"/>
        <dbReference type="ChEBI" id="CHEBI:456216"/>
        <dbReference type="EC" id="6.3.2.29"/>
    </reaction>
</comment>
<evidence type="ECO:0000313" key="16">
    <source>
        <dbReference type="Proteomes" id="UP000589516"/>
    </source>
</evidence>
<comment type="caution">
    <text evidence="15">The sequence shown here is derived from an EMBL/GenBank/DDBJ whole genome shotgun (WGS) entry which is preliminary data.</text>
</comment>
<dbReference type="Proteomes" id="UP000589516">
    <property type="component" value="Unassembled WGS sequence"/>
</dbReference>
<dbReference type="Gene3D" id="3.90.190.20">
    <property type="entry name" value="Mur ligase, C-terminal domain"/>
    <property type="match status" value="1"/>
</dbReference>
<comment type="function">
    <text evidence="1">Catalyzes the ATP-dependent polymerization of arginine and aspartate to multi-L-arginyl-poly-L-aspartic acid (cyanophycin; a water-insoluble reserve polymer).</text>
</comment>
<evidence type="ECO:0000256" key="9">
    <source>
        <dbReference type="ARBA" id="ARBA00022840"/>
    </source>
</evidence>
<dbReference type="PROSITE" id="PS50975">
    <property type="entry name" value="ATP_GRASP"/>
    <property type="match status" value="1"/>
</dbReference>
<dbReference type="InterPro" id="IPR018109">
    <property type="entry name" value="Folylpolyglutamate_synth_CS"/>
</dbReference>
<dbReference type="Pfam" id="PF08245">
    <property type="entry name" value="Mur_ligase_M"/>
    <property type="match status" value="1"/>
</dbReference>
<dbReference type="Pfam" id="PF02875">
    <property type="entry name" value="Mur_ligase_C"/>
    <property type="match status" value="1"/>
</dbReference>
<sequence>MKIREIRTLSGPNYWTRRPCIQLVLDIGELEEKPTNKIRGFYGRLKKALPSLYDHRCSIGSKGGFFQRVKKGTWMGHVVEHVALELQTLAEMETGFGRTRETSERGVYNVIYSYVVGEAGKRAGILAVELCENFIEKKDFDIEAAIQELKELREKYKLGPSTGSIVAEAVRRGIPYIRLNRGSFVQLGYGNQQRKIRATMTDRTASIAVDYAADKWETKKILEDHGIPVARGIVTRKFEDAKKSIRKIEYPLVVKPLDGNHGRGVTVGVNDLEHFATAFDAAKLQSRTGWVIIEKTLAGNDYRVLVINGKMVAAAHRVPAHVIGNGKDTLQALIDRENENPLRGYGHENVLTEITVDHQTERLIEDAGYILKSVLPKGEILTLKTTANLSTGGTAVDITDEVHPANVHIAERAIRLIGLDIGGVDIIAPDLTTPLSENGGGIVEINAAPGFRMHLQPTSGLARNVAEPVIDMLFPPGVRSTIPIVAVTGTNGKTTTTRLINHILKGAGSTVGMCTTEGVYIKNRMIYPGDMTGPKSHGLVLSDPTIDAAVLECARGGILRAGLGYRECNVGVVTNISPDHLGLKGIDTLKQLAQVKSVIPQIVRKDGHAILNADDSLVARMERYVSGETIYYSLDPRNEIIRDHKKNNGISIVLEDDQVCIYKGPWKYPLLPLADIPITFDGKAAFNIMNTLAAVGATFALGISDDNIKAGISTFFPSYSQTPGRTTLEDMLTFKVLIDYAHNQAGYQALKDFALALPAERRIVTVSLPGDRREVDFELCSKILSEGFDQIIVFEYYLRGRKPGEIVDLYKKYLMKFGVDESAITTFRDEKDALKFALDSARENDLVVLSINDIDGAHALVMDYKTRMEAEYS</sequence>
<dbReference type="InterPro" id="IPR011761">
    <property type="entry name" value="ATP-grasp"/>
</dbReference>
<dbReference type="Pfam" id="PF08443">
    <property type="entry name" value="RimK"/>
    <property type="match status" value="1"/>
</dbReference>
<evidence type="ECO:0000313" key="15">
    <source>
        <dbReference type="EMBL" id="HIG63466.1"/>
    </source>
</evidence>
<dbReference type="EMBL" id="DUAV01000022">
    <property type="protein sequence ID" value="HIG63466.1"/>
    <property type="molecule type" value="Genomic_DNA"/>
</dbReference>
<comment type="similarity">
    <text evidence="2">In the C-terminal section; belongs to the MurCDEF family.</text>
</comment>
<organism evidence="15 16">
    <name type="scientific">Marine Group III euryarchaeote</name>
    <dbReference type="NCBI Taxonomy" id="2173149"/>
    <lineage>
        <taxon>Archaea</taxon>
        <taxon>Methanobacteriati</taxon>
        <taxon>Thermoplasmatota</taxon>
        <taxon>Thermoplasmata</taxon>
        <taxon>Candidatus Thermoprofundales</taxon>
    </lineage>
</organism>
<keyword evidence="8 13" id="KW-0547">Nucleotide-binding</keyword>
<dbReference type="PANTHER" id="PTHR23135">
    <property type="entry name" value="MUR LIGASE FAMILY MEMBER"/>
    <property type="match status" value="1"/>
</dbReference>
<evidence type="ECO:0000256" key="11">
    <source>
        <dbReference type="ARBA" id="ARBA00048094"/>
    </source>
</evidence>